<dbReference type="KEGG" id="oac:Oscil6304_2067"/>
<evidence type="ECO:0000259" key="1">
    <source>
        <dbReference type="PROSITE" id="PS51733"/>
    </source>
</evidence>
<protein>
    <submittedName>
        <fullName evidence="2">Lipoate-protein ligase A</fullName>
    </submittedName>
</protein>
<dbReference type="PROSITE" id="PS51733">
    <property type="entry name" value="BPL_LPL_CATALYTIC"/>
    <property type="match status" value="1"/>
</dbReference>
<dbReference type="EMBL" id="CP003607">
    <property type="protein sequence ID" value="AFY81732.1"/>
    <property type="molecule type" value="Genomic_DNA"/>
</dbReference>
<evidence type="ECO:0000313" key="3">
    <source>
        <dbReference type="Proteomes" id="UP000010367"/>
    </source>
</evidence>
<dbReference type="Proteomes" id="UP000010367">
    <property type="component" value="Chromosome"/>
</dbReference>
<dbReference type="Gene3D" id="3.30.930.10">
    <property type="entry name" value="Bira Bifunctional Protein, Domain 2"/>
    <property type="match status" value="1"/>
</dbReference>
<keyword evidence="3" id="KW-1185">Reference proteome</keyword>
<dbReference type="FunCoup" id="K9TFT4">
    <property type="interactions" value="97"/>
</dbReference>
<dbReference type="InParanoid" id="K9TFT4"/>
<gene>
    <name evidence="2" type="ORF">Oscil6304_2067</name>
</gene>
<dbReference type="AlphaFoldDB" id="K9TFT4"/>
<evidence type="ECO:0000313" key="2">
    <source>
        <dbReference type="EMBL" id="AFY81732.1"/>
    </source>
</evidence>
<dbReference type="PANTHER" id="PTHR43679:SF2">
    <property type="entry name" value="OCTANOYL-[GCVH]:PROTEIN N-OCTANOYLTRANSFERASE"/>
    <property type="match status" value="1"/>
</dbReference>
<dbReference type="Pfam" id="PF21948">
    <property type="entry name" value="LplA-B_cat"/>
    <property type="match status" value="1"/>
</dbReference>
<dbReference type="InterPro" id="IPR050664">
    <property type="entry name" value="Octanoyltrans_LipM/LipL"/>
</dbReference>
<dbReference type="InterPro" id="IPR004143">
    <property type="entry name" value="BPL_LPL_catalytic"/>
</dbReference>
<dbReference type="CDD" id="cd16443">
    <property type="entry name" value="LplA"/>
    <property type="match status" value="1"/>
</dbReference>
<dbReference type="GO" id="GO:0016874">
    <property type="term" value="F:ligase activity"/>
    <property type="evidence" value="ECO:0007669"/>
    <property type="project" value="UniProtKB-KW"/>
</dbReference>
<dbReference type="eggNOG" id="COG0095">
    <property type="taxonomic scope" value="Bacteria"/>
</dbReference>
<proteinExistence type="predicted"/>
<reference evidence="2 3" key="1">
    <citation type="submission" date="2012-06" db="EMBL/GenBank/DDBJ databases">
        <title>Finished chromosome of genome of Oscillatoria acuminata PCC 6304.</title>
        <authorList>
            <consortium name="US DOE Joint Genome Institute"/>
            <person name="Gugger M."/>
            <person name="Coursin T."/>
            <person name="Rippka R."/>
            <person name="Tandeau De Marsac N."/>
            <person name="Huntemann M."/>
            <person name="Wei C.-L."/>
            <person name="Han J."/>
            <person name="Detter J.C."/>
            <person name="Han C."/>
            <person name="Tapia R."/>
            <person name="Davenport K."/>
            <person name="Daligault H."/>
            <person name="Erkkila T."/>
            <person name="Gu W."/>
            <person name="Munk A.C.C."/>
            <person name="Teshima H."/>
            <person name="Xu Y."/>
            <person name="Chain P."/>
            <person name="Chen A."/>
            <person name="Krypides N."/>
            <person name="Mavromatis K."/>
            <person name="Markowitz V."/>
            <person name="Szeto E."/>
            <person name="Ivanova N."/>
            <person name="Mikhailova N."/>
            <person name="Ovchinnikova G."/>
            <person name="Pagani I."/>
            <person name="Pati A."/>
            <person name="Goodwin L."/>
            <person name="Peters L."/>
            <person name="Pitluck S."/>
            <person name="Woyke T."/>
            <person name="Kerfeld C."/>
        </authorList>
    </citation>
    <scope>NUCLEOTIDE SEQUENCE [LARGE SCALE GENOMIC DNA]</scope>
    <source>
        <strain evidence="2 3">PCC 6304</strain>
    </source>
</reference>
<dbReference type="STRING" id="56110.Oscil6304_2067"/>
<sequence>MHSPLWRLIPPIQVSGSMQMRIDLWLLEQYLSGNHPPVLRFYTWDPVAISLGYHQRRWPQRWEELRWQGMPIELVRRPTGGRAVLHHGDLTYMVVMSDPDVGEGTGAKRSPVGGYEAICEFLIAGWRSLGVALQYGRAGRGYRQTANCFATATGADLVLPSGEKFIGSAQLRRNGAVLQQGSMQLNPSPELFSEVFGTEGRVHSGLPILSLPLEVLREWAIASLVESASSCFGVQLISQPLSEGEWDEINCFSHPNLVCGEDSKEGSERGDGC</sequence>
<name>K9TFT4_9CYAN</name>
<dbReference type="InterPro" id="IPR045864">
    <property type="entry name" value="aa-tRNA-synth_II/BPL/LPL"/>
</dbReference>
<dbReference type="RefSeq" id="WP_015148376.1">
    <property type="nucleotide sequence ID" value="NC_019693.1"/>
</dbReference>
<accession>K9TFT4</accession>
<feature type="domain" description="BPL/LPL catalytic" evidence="1">
    <location>
        <begin position="33"/>
        <end position="236"/>
    </location>
</feature>
<dbReference type="PATRIC" id="fig|56110.3.peg.2470"/>
<dbReference type="PANTHER" id="PTHR43679">
    <property type="entry name" value="OCTANOYLTRANSFERASE LIPM-RELATED"/>
    <property type="match status" value="1"/>
</dbReference>
<organism evidence="2 3">
    <name type="scientific">Oscillatoria acuminata PCC 6304</name>
    <dbReference type="NCBI Taxonomy" id="56110"/>
    <lineage>
        <taxon>Bacteria</taxon>
        <taxon>Bacillati</taxon>
        <taxon>Cyanobacteriota</taxon>
        <taxon>Cyanophyceae</taxon>
        <taxon>Oscillatoriophycideae</taxon>
        <taxon>Oscillatoriales</taxon>
        <taxon>Oscillatoriaceae</taxon>
        <taxon>Oscillatoria</taxon>
    </lineage>
</organism>
<dbReference type="OrthoDB" id="9774653at2"/>
<dbReference type="SUPFAM" id="SSF55681">
    <property type="entry name" value="Class II aaRS and biotin synthetases"/>
    <property type="match status" value="1"/>
</dbReference>
<keyword evidence="2" id="KW-0436">Ligase</keyword>
<dbReference type="HOGENOM" id="CLU_022986_5_3_3"/>